<gene>
    <name evidence="3" type="ORF">QTG54_000656</name>
</gene>
<dbReference type="Proteomes" id="UP001224775">
    <property type="component" value="Unassembled WGS sequence"/>
</dbReference>
<sequence>MMYDQDNDTASASPIERPDDASNFELNVTQLSLPDSFDESLCLDLYNDIKAKSHPPSPSGCRSDTPGGDHIDAADSLPDDNLEAKVRQLMAANLELKERCCRHDQAQRSSTNYETTIDDLRIQLAQQSALHDIISKREKDLQHQLLEYKRKVQVLNLDLDHARNEANAFLQRAEKAEHDSETNASSLRSIQHKYEVAISRHASDQEDVKRETSRIREECKKEIVTSRTHQNEAFARESMLLRDARDHAVEETKKLQQDLSDLRYERESKEAEYLDINKELERQLSDVRSELKVKVYEFNTLRACQDRAVAESNRLKKESKETKAALTQLQNEFANLDRKTAIEKSKSEEIIRQKCELLDIYQHEDLLVEDDDECGEASDAGHTLTGRKSLLKNSIALASKCRKLQSALKQTGDELAIEQEKNQLLTKQKQSNQRLFNELAAQTKKTTSSCMVSAIKTKDKEIFEMSSKMNMLQLELRKTRQERDDCSSKLTEIVGRRNQAKEMKALVESMRSSIVAPVDCPHCNTRQEPVDVDEEDMLEDHVVHRGIRS</sequence>
<dbReference type="PANTHER" id="PTHR18950">
    <property type="entry name" value="PROGESTERONE-INDUCED BLOCKING FACTOR 1"/>
    <property type="match status" value="1"/>
</dbReference>
<evidence type="ECO:0000256" key="1">
    <source>
        <dbReference type="SAM" id="Coils"/>
    </source>
</evidence>
<feature type="coiled-coil region" evidence="1">
    <location>
        <begin position="138"/>
        <end position="179"/>
    </location>
</feature>
<feature type="region of interest" description="Disordered" evidence="2">
    <location>
        <begin position="52"/>
        <end position="75"/>
    </location>
</feature>
<protein>
    <submittedName>
        <fullName evidence="3">Uncharacterized protein</fullName>
    </submittedName>
</protein>
<proteinExistence type="predicted"/>
<dbReference type="PANTHER" id="PTHR18950:SF0">
    <property type="entry name" value="PROGESTERONE IMMUNOMODULATORY BINDING FACTOR 1"/>
    <property type="match status" value="1"/>
</dbReference>
<evidence type="ECO:0000313" key="4">
    <source>
        <dbReference type="Proteomes" id="UP001224775"/>
    </source>
</evidence>
<keyword evidence="1" id="KW-0175">Coiled coil</keyword>
<comment type="caution">
    <text evidence="3">The sequence shown here is derived from an EMBL/GenBank/DDBJ whole genome shotgun (WGS) entry which is preliminary data.</text>
</comment>
<evidence type="ECO:0000256" key="2">
    <source>
        <dbReference type="SAM" id="MobiDB-lite"/>
    </source>
</evidence>
<dbReference type="GO" id="GO:0005815">
    <property type="term" value="C:microtubule organizing center"/>
    <property type="evidence" value="ECO:0007669"/>
    <property type="project" value="TreeGrafter"/>
</dbReference>
<feature type="region of interest" description="Disordered" evidence="2">
    <location>
        <begin position="1"/>
        <end position="21"/>
    </location>
</feature>
<dbReference type="InterPro" id="IPR026205">
    <property type="entry name" value="PIBF1"/>
</dbReference>
<dbReference type="EMBL" id="JATAAI010000001">
    <property type="protein sequence ID" value="KAK1748717.1"/>
    <property type="molecule type" value="Genomic_DNA"/>
</dbReference>
<name>A0AAD8YP03_9STRA</name>
<dbReference type="GO" id="GO:0060271">
    <property type="term" value="P:cilium assembly"/>
    <property type="evidence" value="ECO:0007669"/>
    <property type="project" value="TreeGrafter"/>
</dbReference>
<reference evidence="3" key="1">
    <citation type="submission" date="2023-06" db="EMBL/GenBank/DDBJ databases">
        <title>Survivors Of The Sea: Transcriptome response of Skeletonema marinoi to long-term dormancy.</title>
        <authorList>
            <person name="Pinder M.I.M."/>
            <person name="Kourtchenko O."/>
            <person name="Robertson E.K."/>
            <person name="Larsson T."/>
            <person name="Maumus F."/>
            <person name="Osuna-Cruz C.M."/>
            <person name="Vancaester E."/>
            <person name="Stenow R."/>
            <person name="Vandepoele K."/>
            <person name="Ploug H."/>
            <person name="Bruchert V."/>
            <person name="Godhe A."/>
            <person name="Topel M."/>
        </authorList>
    </citation>
    <scope>NUCLEOTIDE SEQUENCE</scope>
    <source>
        <strain evidence="3">R05AC</strain>
    </source>
</reference>
<keyword evidence="4" id="KW-1185">Reference proteome</keyword>
<accession>A0AAD8YP03</accession>
<feature type="coiled-coil region" evidence="1">
    <location>
        <begin position="252"/>
        <end position="339"/>
    </location>
</feature>
<organism evidence="3 4">
    <name type="scientific">Skeletonema marinoi</name>
    <dbReference type="NCBI Taxonomy" id="267567"/>
    <lineage>
        <taxon>Eukaryota</taxon>
        <taxon>Sar</taxon>
        <taxon>Stramenopiles</taxon>
        <taxon>Ochrophyta</taxon>
        <taxon>Bacillariophyta</taxon>
        <taxon>Coscinodiscophyceae</taxon>
        <taxon>Thalassiosirophycidae</taxon>
        <taxon>Thalassiosirales</taxon>
        <taxon>Skeletonemataceae</taxon>
        <taxon>Skeletonema</taxon>
        <taxon>Skeletonema marinoi-dohrnii complex</taxon>
    </lineage>
</organism>
<dbReference type="AlphaFoldDB" id="A0AAD8YP03"/>
<evidence type="ECO:0000313" key="3">
    <source>
        <dbReference type="EMBL" id="KAK1748717.1"/>
    </source>
</evidence>